<organism evidence="1 2">
    <name type="scientific">Serratia odorifera</name>
    <dbReference type="NCBI Taxonomy" id="618"/>
    <lineage>
        <taxon>Bacteria</taxon>
        <taxon>Pseudomonadati</taxon>
        <taxon>Pseudomonadota</taxon>
        <taxon>Gammaproteobacteria</taxon>
        <taxon>Enterobacterales</taxon>
        <taxon>Yersiniaceae</taxon>
        <taxon>Serratia</taxon>
    </lineage>
</organism>
<evidence type="ECO:0000313" key="1">
    <source>
        <dbReference type="EMBL" id="VDZ61229.1"/>
    </source>
</evidence>
<name>A0A447KVB5_SEROD</name>
<accession>A0A447KVB5</accession>
<sequence>MPIGWCSVVGKNTLPVLIKQSERNVSTGKPALRWQAVAALTVCRDIKPLGA</sequence>
<dbReference type="EMBL" id="LR134117">
    <property type="protein sequence ID" value="VDZ61229.1"/>
    <property type="molecule type" value="Genomic_DNA"/>
</dbReference>
<gene>
    <name evidence="1" type="ORF">NCTC11214_03677</name>
</gene>
<dbReference type="KEGG" id="sof:NCTC11214_03677"/>
<dbReference type="AlphaFoldDB" id="A0A447KVB5"/>
<reference evidence="1 2" key="1">
    <citation type="submission" date="2018-12" db="EMBL/GenBank/DDBJ databases">
        <authorList>
            <consortium name="Pathogen Informatics"/>
        </authorList>
    </citation>
    <scope>NUCLEOTIDE SEQUENCE [LARGE SCALE GENOMIC DNA]</scope>
    <source>
        <strain evidence="1 2">NCTC11214</strain>
    </source>
</reference>
<evidence type="ECO:0000313" key="2">
    <source>
        <dbReference type="Proteomes" id="UP000281391"/>
    </source>
</evidence>
<protein>
    <submittedName>
        <fullName evidence="1">Uncharacterized protein</fullName>
    </submittedName>
</protein>
<proteinExistence type="predicted"/>
<dbReference type="Proteomes" id="UP000281391">
    <property type="component" value="Chromosome"/>
</dbReference>